<gene>
    <name evidence="1" type="ORF">S06H3_40012</name>
</gene>
<feature type="non-terminal residue" evidence="1">
    <location>
        <position position="93"/>
    </location>
</feature>
<reference evidence="1" key="1">
    <citation type="journal article" date="2014" name="Front. Microbiol.">
        <title>High frequency of phylogenetically diverse reductive dehalogenase-homologous genes in deep subseafloor sedimentary metagenomes.</title>
        <authorList>
            <person name="Kawai M."/>
            <person name="Futagami T."/>
            <person name="Toyoda A."/>
            <person name="Takaki Y."/>
            <person name="Nishi S."/>
            <person name="Hori S."/>
            <person name="Arai W."/>
            <person name="Tsubouchi T."/>
            <person name="Morono Y."/>
            <person name="Uchiyama I."/>
            <person name="Ito T."/>
            <person name="Fujiyama A."/>
            <person name="Inagaki F."/>
            <person name="Takami H."/>
        </authorList>
    </citation>
    <scope>NUCLEOTIDE SEQUENCE</scope>
    <source>
        <strain evidence="1">Expedition CK06-06</strain>
    </source>
</reference>
<comment type="caution">
    <text evidence="1">The sequence shown here is derived from an EMBL/GenBank/DDBJ whole genome shotgun (WGS) entry which is preliminary data.</text>
</comment>
<accession>X1QTG3</accession>
<proteinExistence type="predicted"/>
<protein>
    <submittedName>
        <fullName evidence="1">Uncharacterized protein</fullName>
    </submittedName>
</protein>
<name>X1QTG3_9ZZZZ</name>
<sequence>MLTIDLPQKGLLSGLELRVIGYTATMDGEPDCFMHDFITKIEVIVNGSQVVKSLTGEQLLGLMHYWGIPHSQWETLSLPDDYIREQFYIPFGK</sequence>
<organism evidence="1">
    <name type="scientific">marine sediment metagenome</name>
    <dbReference type="NCBI Taxonomy" id="412755"/>
    <lineage>
        <taxon>unclassified sequences</taxon>
        <taxon>metagenomes</taxon>
        <taxon>ecological metagenomes</taxon>
    </lineage>
</organism>
<dbReference type="AlphaFoldDB" id="X1QTG3"/>
<dbReference type="EMBL" id="BARV01024520">
    <property type="protein sequence ID" value="GAI46559.1"/>
    <property type="molecule type" value="Genomic_DNA"/>
</dbReference>
<evidence type="ECO:0000313" key="1">
    <source>
        <dbReference type="EMBL" id="GAI46559.1"/>
    </source>
</evidence>